<protein>
    <submittedName>
        <fullName evidence="1">Uncharacterized protein</fullName>
    </submittedName>
</protein>
<evidence type="ECO:0000313" key="2">
    <source>
        <dbReference type="Proteomes" id="UP000249056"/>
    </source>
</evidence>
<dbReference type="Proteomes" id="UP000249056">
    <property type="component" value="Unassembled WGS sequence"/>
</dbReference>
<gene>
    <name evidence="1" type="ORF">DID88_002499</name>
</gene>
<organism evidence="1 2">
    <name type="scientific">Monilinia fructigena</name>
    <dbReference type="NCBI Taxonomy" id="38457"/>
    <lineage>
        <taxon>Eukaryota</taxon>
        <taxon>Fungi</taxon>
        <taxon>Dikarya</taxon>
        <taxon>Ascomycota</taxon>
        <taxon>Pezizomycotina</taxon>
        <taxon>Leotiomycetes</taxon>
        <taxon>Helotiales</taxon>
        <taxon>Sclerotiniaceae</taxon>
        <taxon>Monilinia</taxon>
    </lineage>
</organism>
<evidence type="ECO:0000313" key="1">
    <source>
        <dbReference type="EMBL" id="RAL62010.1"/>
    </source>
</evidence>
<reference evidence="1 2" key="1">
    <citation type="submission" date="2018-06" db="EMBL/GenBank/DDBJ databases">
        <title>Genome Sequence of the Brown Rot Fungal Pathogen Monilinia fructigena.</title>
        <authorList>
            <person name="Landi L."/>
            <person name="De Miccolis Angelini R.M."/>
            <person name="Pollastro S."/>
            <person name="Abate D."/>
            <person name="Faretra F."/>
            <person name="Romanazzi G."/>
        </authorList>
    </citation>
    <scope>NUCLEOTIDE SEQUENCE [LARGE SCALE GENOMIC DNA]</scope>
    <source>
        <strain evidence="1 2">Mfrg269</strain>
    </source>
</reference>
<dbReference type="EMBL" id="QKRW01000027">
    <property type="protein sequence ID" value="RAL62010.1"/>
    <property type="molecule type" value="Genomic_DNA"/>
</dbReference>
<comment type="caution">
    <text evidence="1">The sequence shown here is derived from an EMBL/GenBank/DDBJ whole genome shotgun (WGS) entry which is preliminary data.</text>
</comment>
<accession>A0A395INZ6</accession>
<name>A0A395INZ6_9HELO</name>
<dbReference type="AlphaFoldDB" id="A0A395INZ6"/>
<keyword evidence="2" id="KW-1185">Reference proteome</keyword>
<proteinExistence type="predicted"/>
<dbReference type="OrthoDB" id="1577640at2759"/>
<sequence>MVASRITLTNTVRDETMDESKWLEQFYFDERAFSRFLINVLDDLNRLNQLERSSPLFYQAEHISKLAPLATKAWISSHKTITVTYNVEWELPQVLDRDFSLDQPLSTIVAISGKADLAEAINCGEYISKFWKHGVHLLDALSEPKCQWGRNEWTSANNGIKLQILETKAQLGAEIDDDIEANTLQTKSPVNRSHTIKVIVEGSEEVQSDVAQTLAWLAAAIRYSNFTKLHESRASMDFYLLDGALSCTIKSLPLTPLFEFCIDSACWHSLFTNSVLAIDYPPSKPRGYGQGLSIPVELLMSLARTTIITELYKGFIIQGYQYVLVPVGNLTTDRVEAACSNAIIQWHLIDTRSLDVSSASLPNRADRGIRSVAKNIDILNSFIKPGSHAFLGWCSKVNIHVGADTMNVQNGAVHLERPQRQMGLPTMHFLTEIPGCDFYNQAQETPGER</sequence>